<keyword evidence="3" id="KW-0004">4Fe-4S</keyword>
<dbReference type="GO" id="GO:0046872">
    <property type="term" value="F:metal ion binding"/>
    <property type="evidence" value="ECO:0007669"/>
    <property type="project" value="UniProtKB-KW"/>
</dbReference>
<evidence type="ECO:0000256" key="4">
    <source>
        <dbReference type="ARBA" id="ARBA00022723"/>
    </source>
</evidence>
<keyword evidence="9" id="KW-0234">DNA repair</keyword>
<comment type="caution">
    <text evidence="12">The sequence shown here is derived from an EMBL/GenBank/DDBJ whole genome shotgun (WGS) entry which is preliminary data.</text>
</comment>
<dbReference type="AlphaFoldDB" id="A0A7C1CFL7"/>
<comment type="cofactor">
    <cofactor evidence="1">
        <name>[4Fe-4S] cluster</name>
        <dbReference type="ChEBI" id="CHEBI:49883"/>
    </cofactor>
</comment>
<protein>
    <submittedName>
        <fullName evidence="12">Endonuclease III</fullName>
    </submittedName>
</protein>
<evidence type="ECO:0000256" key="6">
    <source>
        <dbReference type="ARBA" id="ARBA00022801"/>
    </source>
</evidence>
<keyword evidence="10" id="KW-0326">Glycosidase</keyword>
<dbReference type="Gene3D" id="1.10.340.30">
    <property type="entry name" value="Hypothetical protein, domain 2"/>
    <property type="match status" value="1"/>
</dbReference>
<dbReference type="GO" id="GO:0019104">
    <property type="term" value="F:DNA N-glycosylase activity"/>
    <property type="evidence" value="ECO:0007669"/>
    <property type="project" value="TreeGrafter"/>
</dbReference>
<proteinExistence type="inferred from homology"/>
<dbReference type="GO" id="GO:0006285">
    <property type="term" value="P:base-excision repair, AP site formation"/>
    <property type="evidence" value="ECO:0007669"/>
    <property type="project" value="TreeGrafter"/>
</dbReference>
<keyword evidence="5" id="KW-0227">DNA damage</keyword>
<reference evidence="12" key="1">
    <citation type="journal article" date="2020" name="mSystems">
        <title>Genome- and Community-Level Interaction Insights into Carbon Utilization and Element Cycling Functions of Hydrothermarchaeota in Hydrothermal Sediment.</title>
        <authorList>
            <person name="Zhou Z."/>
            <person name="Liu Y."/>
            <person name="Xu W."/>
            <person name="Pan J."/>
            <person name="Luo Z.H."/>
            <person name="Li M."/>
        </authorList>
    </citation>
    <scope>NUCLEOTIDE SEQUENCE [LARGE SCALE GENOMIC DNA]</scope>
    <source>
        <strain evidence="12">SpSt-116</strain>
    </source>
</reference>
<evidence type="ECO:0000313" key="12">
    <source>
        <dbReference type="EMBL" id="HDP14778.1"/>
    </source>
</evidence>
<evidence type="ECO:0000256" key="1">
    <source>
        <dbReference type="ARBA" id="ARBA00001966"/>
    </source>
</evidence>
<keyword evidence="4" id="KW-0479">Metal-binding</keyword>
<keyword evidence="6" id="KW-0378">Hydrolase</keyword>
<dbReference type="PIRSF" id="PIRSF001435">
    <property type="entry name" value="Nth"/>
    <property type="match status" value="1"/>
</dbReference>
<evidence type="ECO:0000256" key="3">
    <source>
        <dbReference type="ARBA" id="ARBA00022485"/>
    </source>
</evidence>
<evidence type="ECO:0000256" key="8">
    <source>
        <dbReference type="ARBA" id="ARBA00023014"/>
    </source>
</evidence>
<evidence type="ECO:0000256" key="2">
    <source>
        <dbReference type="ARBA" id="ARBA00008343"/>
    </source>
</evidence>
<dbReference type="Pfam" id="PF00730">
    <property type="entry name" value="HhH-GPD"/>
    <property type="match status" value="1"/>
</dbReference>
<evidence type="ECO:0000256" key="7">
    <source>
        <dbReference type="ARBA" id="ARBA00023004"/>
    </source>
</evidence>
<evidence type="ECO:0000259" key="11">
    <source>
        <dbReference type="SMART" id="SM00478"/>
    </source>
</evidence>
<keyword evidence="12" id="KW-0540">Nuclease</keyword>
<feature type="domain" description="HhH-GPD" evidence="11">
    <location>
        <begin position="56"/>
        <end position="211"/>
    </location>
</feature>
<gene>
    <name evidence="12" type="ORF">ENN26_03235</name>
</gene>
<dbReference type="InterPro" id="IPR003265">
    <property type="entry name" value="HhH-GPD_domain"/>
</dbReference>
<dbReference type="Pfam" id="PF10576">
    <property type="entry name" value="EndIII_4Fe-2S"/>
    <property type="match status" value="1"/>
</dbReference>
<dbReference type="SMART" id="SM00478">
    <property type="entry name" value="ENDO3c"/>
    <property type="match status" value="1"/>
</dbReference>
<dbReference type="InterPro" id="IPR004035">
    <property type="entry name" value="Endouclease-III_FeS-bd_BS"/>
</dbReference>
<evidence type="ECO:0000256" key="5">
    <source>
        <dbReference type="ARBA" id="ARBA00022763"/>
    </source>
</evidence>
<evidence type="ECO:0000256" key="9">
    <source>
        <dbReference type="ARBA" id="ARBA00023204"/>
    </source>
</evidence>
<dbReference type="PROSITE" id="PS00764">
    <property type="entry name" value="ENDONUCLEASE_III_1"/>
    <property type="match status" value="1"/>
</dbReference>
<evidence type="ECO:0000256" key="10">
    <source>
        <dbReference type="ARBA" id="ARBA00023295"/>
    </source>
</evidence>
<dbReference type="EMBL" id="DSAY01000061">
    <property type="protein sequence ID" value="HDP14778.1"/>
    <property type="molecule type" value="Genomic_DNA"/>
</dbReference>
<dbReference type="PANTHER" id="PTHR10359">
    <property type="entry name" value="A/G-SPECIFIC ADENINE GLYCOSYLASE/ENDONUCLEASE III"/>
    <property type="match status" value="1"/>
</dbReference>
<dbReference type="PANTHER" id="PTHR10359:SF18">
    <property type="entry name" value="ENDONUCLEASE III"/>
    <property type="match status" value="1"/>
</dbReference>
<keyword evidence="8" id="KW-0411">Iron-sulfur</keyword>
<dbReference type="GO" id="GO:0051539">
    <property type="term" value="F:4 iron, 4 sulfur cluster binding"/>
    <property type="evidence" value="ECO:0007669"/>
    <property type="project" value="UniProtKB-KW"/>
</dbReference>
<dbReference type="SUPFAM" id="SSF48150">
    <property type="entry name" value="DNA-glycosylase"/>
    <property type="match status" value="1"/>
</dbReference>
<dbReference type="InterPro" id="IPR003651">
    <property type="entry name" value="Endonuclease3_FeS-loop_motif"/>
</dbReference>
<dbReference type="Gene3D" id="1.10.1670.10">
    <property type="entry name" value="Helix-hairpin-Helix base-excision DNA repair enzymes (C-terminal)"/>
    <property type="match status" value="1"/>
</dbReference>
<dbReference type="InterPro" id="IPR023170">
    <property type="entry name" value="HhH_base_excis_C"/>
</dbReference>
<name>A0A7C1CFL7_9CREN</name>
<keyword evidence="12" id="KW-0255">Endonuclease</keyword>
<dbReference type="GO" id="GO:0004519">
    <property type="term" value="F:endonuclease activity"/>
    <property type="evidence" value="ECO:0007669"/>
    <property type="project" value="UniProtKB-KW"/>
</dbReference>
<organism evidence="12">
    <name type="scientific">Thermofilum adornatum</name>
    <dbReference type="NCBI Taxonomy" id="1365176"/>
    <lineage>
        <taxon>Archaea</taxon>
        <taxon>Thermoproteota</taxon>
        <taxon>Thermoprotei</taxon>
        <taxon>Thermofilales</taxon>
        <taxon>Thermofilaceae</taxon>
        <taxon>Thermofilum</taxon>
    </lineage>
</organism>
<accession>A0A7C1CFL7</accession>
<sequence length="236" mass="26837">MKTWRQHGQCLHDEPEVGDRLLERLKQELRIEQGDFIAYELAQTKDYFRTLIATIISQNTNEKNTYRAFGELERRIGVECAKLSQTDVQKIAEAIKPAGLYAQKSQAIKSLALFLMENYGCQIELLLKQGPEKVKEELGKIRGIGSKTIDVLLANYGYPVLPIDTHVKRTSIRIGLASPGSYEKMQAHLHKVFSPEKRLEAHLYLIKLGRILCLPRNPKCSVCPVSALCCYNKNKH</sequence>
<keyword evidence="7" id="KW-0408">Iron</keyword>
<dbReference type="CDD" id="cd00056">
    <property type="entry name" value="ENDO3c"/>
    <property type="match status" value="1"/>
</dbReference>
<dbReference type="InterPro" id="IPR011257">
    <property type="entry name" value="DNA_glycosylase"/>
</dbReference>
<comment type="similarity">
    <text evidence="2">Belongs to the Nth/MutY family.</text>
</comment>